<dbReference type="Gene3D" id="3.40.50.12230">
    <property type="match status" value="1"/>
</dbReference>
<sequence length="228" mass="26287">MYKKIIFFSKKTLFCNYAVEILKKAFNSTDLLIEQGEVGTAFNEDLSLYKPDYIISFLSPWIIPDYMLKQTKIAAINFHPGSPRYPGTGCYNFALYEKSKTYGVTCHHMKAKVDTGDIVKVSYFPIYKNETVESLKLKSMIHLLYLFQNITDLIYSGKSLPKSNDYWERKPYTRKELNDLCKIDPFTMSKDEILNRIKSTTYPSAPGAYIDLNGNIFNYPVPNNKPIA</sequence>
<organism evidence="2 3">
    <name type="scientific">Clostridium brassicae</name>
    <dbReference type="NCBI Taxonomy" id="2999072"/>
    <lineage>
        <taxon>Bacteria</taxon>
        <taxon>Bacillati</taxon>
        <taxon>Bacillota</taxon>
        <taxon>Clostridia</taxon>
        <taxon>Eubacteriales</taxon>
        <taxon>Clostridiaceae</taxon>
        <taxon>Clostridium</taxon>
    </lineage>
</organism>
<accession>A0ABT4DFS8</accession>
<keyword evidence="3" id="KW-1185">Reference proteome</keyword>
<name>A0ABT4DFS8_9CLOT</name>
<dbReference type="RefSeq" id="WP_268062502.1">
    <property type="nucleotide sequence ID" value="NZ_JAPQFJ010000019.1"/>
</dbReference>
<evidence type="ECO:0000259" key="1">
    <source>
        <dbReference type="Pfam" id="PF00551"/>
    </source>
</evidence>
<reference evidence="2" key="1">
    <citation type="submission" date="2022-12" db="EMBL/GenBank/DDBJ databases">
        <title>Clostridium sp. nov., isolated from industrial wastewater.</title>
        <authorList>
            <person name="Jiayan W."/>
        </authorList>
    </citation>
    <scope>NUCLEOTIDE SEQUENCE</scope>
    <source>
        <strain evidence="2">ZC22-4</strain>
    </source>
</reference>
<evidence type="ECO:0000313" key="2">
    <source>
        <dbReference type="EMBL" id="MCY6960066.1"/>
    </source>
</evidence>
<feature type="domain" description="Formyl transferase N-terminal" evidence="1">
    <location>
        <begin position="34"/>
        <end position="136"/>
    </location>
</feature>
<gene>
    <name evidence="2" type="ORF">OW729_15710</name>
</gene>
<proteinExistence type="predicted"/>
<dbReference type="Proteomes" id="UP001144612">
    <property type="component" value="Unassembled WGS sequence"/>
</dbReference>
<dbReference type="Pfam" id="PF00551">
    <property type="entry name" value="Formyl_trans_N"/>
    <property type="match status" value="1"/>
</dbReference>
<dbReference type="InterPro" id="IPR036477">
    <property type="entry name" value="Formyl_transf_N_sf"/>
</dbReference>
<comment type="caution">
    <text evidence="2">The sequence shown here is derived from an EMBL/GenBank/DDBJ whole genome shotgun (WGS) entry which is preliminary data.</text>
</comment>
<dbReference type="InterPro" id="IPR002376">
    <property type="entry name" value="Formyl_transf_N"/>
</dbReference>
<protein>
    <submittedName>
        <fullName evidence="2">Formyltransferase family protein</fullName>
    </submittedName>
</protein>
<dbReference type="EMBL" id="JAPQFJ010000019">
    <property type="protein sequence ID" value="MCY6960066.1"/>
    <property type="molecule type" value="Genomic_DNA"/>
</dbReference>
<evidence type="ECO:0000313" key="3">
    <source>
        <dbReference type="Proteomes" id="UP001144612"/>
    </source>
</evidence>
<dbReference type="SUPFAM" id="SSF53328">
    <property type="entry name" value="Formyltransferase"/>
    <property type="match status" value="1"/>
</dbReference>